<dbReference type="EMBL" id="LJIJ01000106">
    <property type="protein sequence ID" value="ODN02571.1"/>
    <property type="molecule type" value="Genomic_DNA"/>
</dbReference>
<organism evidence="1 2">
    <name type="scientific">Orchesella cincta</name>
    <name type="common">Springtail</name>
    <name type="synonym">Podura cincta</name>
    <dbReference type="NCBI Taxonomy" id="48709"/>
    <lineage>
        <taxon>Eukaryota</taxon>
        <taxon>Metazoa</taxon>
        <taxon>Ecdysozoa</taxon>
        <taxon>Arthropoda</taxon>
        <taxon>Hexapoda</taxon>
        <taxon>Collembola</taxon>
        <taxon>Entomobryomorpha</taxon>
        <taxon>Entomobryoidea</taxon>
        <taxon>Orchesellidae</taxon>
        <taxon>Orchesellinae</taxon>
        <taxon>Orchesella</taxon>
    </lineage>
</organism>
<evidence type="ECO:0000313" key="2">
    <source>
        <dbReference type="Proteomes" id="UP000094527"/>
    </source>
</evidence>
<accession>A0A1D2NBF1</accession>
<protein>
    <submittedName>
        <fullName evidence="1">Uncharacterized protein</fullName>
    </submittedName>
</protein>
<dbReference type="Proteomes" id="UP000094527">
    <property type="component" value="Unassembled WGS sequence"/>
</dbReference>
<keyword evidence="2" id="KW-1185">Reference proteome</keyword>
<comment type="caution">
    <text evidence="1">The sequence shown here is derived from an EMBL/GenBank/DDBJ whole genome shotgun (WGS) entry which is preliminary data.</text>
</comment>
<reference evidence="1 2" key="1">
    <citation type="journal article" date="2016" name="Genome Biol. Evol.">
        <title>Gene Family Evolution Reflects Adaptation to Soil Environmental Stressors in the Genome of the Collembolan Orchesella cincta.</title>
        <authorList>
            <person name="Faddeeva-Vakhrusheva A."/>
            <person name="Derks M.F."/>
            <person name="Anvar S.Y."/>
            <person name="Agamennone V."/>
            <person name="Suring W."/>
            <person name="Smit S."/>
            <person name="van Straalen N.M."/>
            <person name="Roelofs D."/>
        </authorList>
    </citation>
    <scope>NUCLEOTIDE SEQUENCE [LARGE SCALE GENOMIC DNA]</scope>
    <source>
        <tissue evidence="1">Mixed pool</tissue>
    </source>
</reference>
<proteinExistence type="predicted"/>
<dbReference type="AlphaFoldDB" id="A0A1D2NBF1"/>
<sequence>MEEILNTHLCPDPVISWGSSKSSETFDTSKVIAIIERSVKLKYRTVSYLSRFIPCTFIEDTENGLLGDEINPNETQISIKSINLHTQPWDFMSAPECSKLIMFKSWADYGKGYPPVTCGRDNYDQYLGPYGHPIILYYHLKDQGIAFPLFHPNYGQKNSDQKGTQELKYMLIYYSIRKNGMRSCRLQQYVLDPLQKGCSSTEPNCGEYDCTELETLYQKQLGRIRSSCSTVEFLSIHIFCIMFIS</sequence>
<gene>
    <name evidence="1" type="ORF">Ocin01_04115</name>
</gene>
<name>A0A1D2NBF1_ORCCI</name>
<evidence type="ECO:0000313" key="1">
    <source>
        <dbReference type="EMBL" id="ODN02571.1"/>
    </source>
</evidence>
<dbReference type="OrthoDB" id="8279338at2759"/>